<gene>
    <name evidence="4" type="ORF">ABC977_00530</name>
</gene>
<dbReference type="InterPro" id="IPR018392">
    <property type="entry name" value="LysM"/>
</dbReference>
<feature type="domain" description="LysM" evidence="3">
    <location>
        <begin position="62"/>
        <end position="106"/>
    </location>
</feature>
<dbReference type="PANTHER" id="PTHR21666">
    <property type="entry name" value="PEPTIDASE-RELATED"/>
    <property type="match status" value="1"/>
</dbReference>
<dbReference type="PANTHER" id="PTHR21666:SF263">
    <property type="entry name" value="MUREIN HYDROLASE ACTIVATOR NLPD"/>
    <property type="match status" value="1"/>
</dbReference>
<dbReference type="Proteomes" id="UP001564408">
    <property type="component" value="Unassembled WGS sequence"/>
</dbReference>
<dbReference type="CDD" id="cd12797">
    <property type="entry name" value="M23_peptidase"/>
    <property type="match status" value="1"/>
</dbReference>
<protein>
    <submittedName>
        <fullName evidence="4">Peptidoglycan DD-metalloendopeptidase family protein</fullName>
    </submittedName>
</protein>
<evidence type="ECO:0000256" key="2">
    <source>
        <dbReference type="SAM" id="MobiDB-lite"/>
    </source>
</evidence>
<dbReference type="PROSITE" id="PS51782">
    <property type="entry name" value="LYSM"/>
    <property type="match status" value="1"/>
</dbReference>
<proteinExistence type="inferred from homology"/>
<dbReference type="RefSeq" id="WP_369665274.1">
    <property type="nucleotide sequence ID" value="NZ_JBDKXB010000001.1"/>
</dbReference>
<dbReference type="InterPro" id="IPR036779">
    <property type="entry name" value="LysM_dom_sf"/>
</dbReference>
<dbReference type="Gene3D" id="2.70.70.10">
    <property type="entry name" value="Glucose Permease (Domain IIA)"/>
    <property type="match status" value="1"/>
</dbReference>
<feature type="region of interest" description="Disordered" evidence="2">
    <location>
        <begin position="107"/>
        <end position="169"/>
    </location>
</feature>
<evidence type="ECO:0000313" key="5">
    <source>
        <dbReference type="Proteomes" id="UP001564408"/>
    </source>
</evidence>
<dbReference type="CDD" id="cd00118">
    <property type="entry name" value="LysM"/>
    <property type="match status" value="1"/>
</dbReference>
<evidence type="ECO:0000256" key="1">
    <source>
        <dbReference type="ARBA" id="ARBA00038420"/>
    </source>
</evidence>
<feature type="compositionally biased region" description="Polar residues" evidence="2">
    <location>
        <begin position="142"/>
        <end position="154"/>
    </location>
</feature>
<evidence type="ECO:0000259" key="3">
    <source>
        <dbReference type="PROSITE" id="PS51782"/>
    </source>
</evidence>
<comment type="similarity">
    <text evidence="1">Belongs to the E.coli NlpD/Haemophilus LppB family.</text>
</comment>
<dbReference type="InterPro" id="IPR016047">
    <property type="entry name" value="M23ase_b-sheet_dom"/>
</dbReference>
<reference evidence="4 5" key="1">
    <citation type="submission" date="2024-05" db="EMBL/GenBank/DDBJ databases">
        <title>Genome Sequence and Characterization of the New Strain Purple Sulfur Bacterium of Genus Thioalkalicoccus.</title>
        <authorList>
            <person name="Bryantseva I.A."/>
            <person name="Kyndt J.A."/>
            <person name="Imhoff J.F."/>
        </authorList>
    </citation>
    <scope>NUCLEOTIDE SEQUENCE [LARGE SCALE GENOMIC DNA]</scope>
    <source>
        <strain evidence="4 5">Um2</strain>
    </source>
</reference>
<name>A0ABV4B9H1_9GAMM</name>
<dbReference type="SUPFAM" id="SSF51261">
    <property type="entry name" value="Duplicated hybrid motif"/>
    <property type="match status" value="1"/>
</dbReference>
<dbReference type="SMART" id="SM00257">
    <property type="entry name" value="LysM"/>
    <property type="match status" value="1"/>
</dbReference>
<dbReference type="Pfam" id="PF01551">
    <property type="entry name" value="Peptidase_M23"/>
    <property type="match status" value="1"/>
</dbReference>
<dbReference type="EMBL" id="JBDKXB010000001">
    <property type="protein sequence ID" value="MEY6430891.1"/>
    <property type="molecule type" value="Genomic_DNA"/>
</dbReference>
<organism evidence="4 5">
    <name type="scientific">Thioalkalicoccus limnaeus</name>
    <dbReference type="NCBI Taxonomy" id="120681"/>
    <lineage>
        <taxon>Bacteria</taxon>
        <taxon>Pseudomonadati</taxon>
        <taxon>Pseudomonadota</taxon>
        <taxon>Gammaproteobacteria</taxon>
        <taxon>Chromatiales</taxon>
        <taxon>Chromatiaceae</taxon>
        <taxon>Thioalkalicoccus</taxon>
    </lineage>
</organism>
<evidence type="ECO:0000313" key="4">
    <source>
        <dbReference type="EMBL" id="MEY6430891.1"/>
    </source>
</evidence>
<accession>A0ABV4B9H1</accession>
<sequence length="290" mass="30457">MKNRTSGASPARSLSAIPVAHGIGSAFRGLLISALCVVVTVACGTRGDPAPVVAPYDPAPPGFYRIRPGDSLSRIAVDQGIDIASLADWNRLSPPYRIQAGHLLRVGPPPVASGPKRSVRAPTLPRTEVEKRPSPATPMRTPASSPAGSAQRSAMTARPVAEGQAPSIDWQWPLRGPVQQTFNAADRTRQGIRIGGALGQEVVAAAAGSVVYSGGGLKGYGNLIIVRHRDDFLTAYGFNRRLLAAEGDRVEGGQRIAEVGQPPGGKAQLHFEIRKEGAAVDPLKLLPSVR</sequence>
<keyword evidence="5" id="KW-1185">Reference proteome</keyword>
<dbReference type="Gene3D" id="3.10.350.10">
    <property type="entry name" value="LysM domain"/>
    <property type="match status" value="1"/>
</dbReference>
<dbReference type="InterPro" id="IPR050570">
    <property type="entry name" value="Cell_wall_metabolism_enzyme"/>
</dbReference>
<comment type="caution">
    <text evidence="4">The sequence shown here is derived from an EMBL/GenBank/DDBJ whole genome shotgun (WGS) entry which is preliminary data.</text>
</comment>
<dbReference type="InterPro" id="IPR011055">
    <property type="entry name" value="Dup_hybrid_motif"/>
</dbReference>
<dbReference type="Pfam" id="PF01476">
    <property type="entry name" value="LysM"/>
    <property type="match status" value="1"/>
</dbReference>